<evidence type="ECO:0000313" key="2">
    <source>
        <dbReference type="Proteomes" id="UP000665047"/>
    </source>
</evidence>
<evidence type="ECO:0008006" key="3">
    <source>
        <dbReference type="Google" id="ProtNLM"/>
    </source>
</evidence>
<gene>
    <name evidence="1" type="ORF">HGO23_05585</name>
</gene>
<organism evidence="1 2">
    <name type="scientific">Xenorhabdus budapestensis</name>
    <dbReference type="NCBI Taxonomy" id="290110"/>
    <lineage>
        <taxon>Bacteria</taxon>
        <taxon>Pseudomonadati</taxon>
        <taxon>Pseudomonadota</taxon>
        <taxon>Gammaproteobacteria</taxon>
        <taxon>Enterobacterales</taxon>
        <taxon>Morganellaceae</taxon>
        <taxon>Xenorhabdus</taxon>
    </lineage>
</organism>
<accession>A0ABX7VJ73</accession>
<protein>
    <recommendedName>
        <fullName evidence="3">ATP-binding protein</fullName>
    </recommendedName>
</protein>
<name>A0ABX7VJ73_XENBU</name>
<dbReference type="SUPFAM" id="SSF52540">
    <property type="entry name" value="P-loop containing nucleoside triphosphate hydrolases"/>
    <property type="match status" value="1"/>
</dbReference>
<dbReference type="EMBL" id="CP072455">
    <property type="protein sequence ID" value="QTL40826.1"/>
    <property type="molecule type" value="Genomic_DNA"/>
</dbReference>
<dbReference type="RefSeq" id="WP_209028229.1">
    <property type="nucleotide sequence ID" value="NZ_CP072455.1"/>
</dbReference>
<dbReference type="Proteomes" id="UP000665047">
    <property type="component" value="Chromosome"/>
</dbReference>
<dbReference type="InterPro" id="IPR027417">
    <property type="entry name" value="P-loop_NTPase"/>
</dbReference>
<evidence type="ECO:0000313" key="1">
    <source>
        <dbReference type="EMBL" id="QTL40826.1"/>
    </source>
</evidence>
<proteinExistence type="predicted"/>
<sequence>MNPEFYLPRTLYSDNIFYNESELLASSNFIVVLAEPSGGKTRLLNSLAIQLQTGNISANKFFHIGSSSFNKHIVIDAFDELAKIDSSGIYRLLGKVSDLQPSVVFLSSRSSEWDDACTKSFTDFFGCKPLVVRMEPFNSIEQQQLFKNYVPKKDFKTFQDEVARFDLEPLLPNPQFLQLFAVAYIASEGKFTNKHSIFEHTIEYLAKEYNPNISPKGELPFEGKIKFAEDVFAKLLLSGSEGVSLSDINSERLYPRLDSLIFGESQIENILSTRLFKPGDKADQHQPVHKIISEYCAAKYLTKRLTSDNNRLSLSQCLSIIAPNSTVRDELRGLLSWMAALGSKPIQEAVIDLDPYAVLANGDPSQLPGRVNVLYSSFIRPTWVAR</sequence>
<reference evidence="1 2" key="1">
    <citation type="submission" date="2021-03" db="EMBL/GenBank/DDBJ databases">
        <title>Complete Genome Sequence Data of Xenorhabdus budapestensis strain C72, a Candidate Biological Control Agent, from China.</title>
        <authorList>
            <person name="LI B."/>
            <person name="WANG S."/>
            <person name="QIU D."/>
        </authorList>
    </citation>
    <scope>NUCLEOTIDE SEQUENCE [LARGE SCALE GENOMIC DNA]</scope>
    <source>
        <strain evidence="1 2">C-7-2</strain>
    </source>
</reference>
<keyword evidence="2" id="KW-1185">Reference proteome</keyword>